<dbReference type="EMBL" id="VLLL01000009">
    <property type="protein sequence ID" value="TWJ07989.1"/>
    <property type="molecule type" value="Genomic_DNA"/>
</dbReference>
<evidence type="ECO:0000256" key="3">
    <source>
        <dbReference type="ARBA" id="ARBA00022989"/>
    </source>
</evidence>
<gene>
    <name evidence="7" type="ORF">LX16_4772</name>
</gene>
<comment type="caution">
    <text evidence="7">The sequence shown here is derived from an EMBL/GenBank/DDBJ whole genome shotgun (WGS) entry which is preliminary data.</text>
</comment>
<evidence type="ECO:0000256" key="2">
    <source>
        <dbReference type="ARBA" id="ARBA00022692"/>
    </source>
</evidence>
<name>A0A562UQU9_9ACTN</name>
<evidence type="ECO:0000313" key="7">
    <source>
        <dbReference type="EMBL" id="TWJ07989.1"/>
    </source>
</evidence>
<comment type="subcellular location">
    <subcellularLocation>
        <location evidence="1">Membrane</location>
        <topology evidence="1">Multi-pass membrane protein</topology>
    </subcellularLocation>
</comment>
<sequence>MPYLLLAVQFGLAGVFLVSSVAKVKALADTVRMWTDLLQAVRLPAGLAGVASWALIAGEFATGLALLVPVWLFPWGLWPATALLVGFTVLAVVSARTTMNLKCACFGRATTPLGWRHFWRNLVLLGMAVTGLVVWGGGATPATDPAGVAVAALAAALVALLAAFYDDIMDLVLE</sequence>
<evidence type="ECO:0000313" key="8">
    <source>
        <dbReference type="Proteomes" id="UP000321617"/>
    </source>
</evidence>
<evidence type="ECO:0000259" key="6">
    <source>
        <dbReference type="Pfam" id="PF07291"/>
    </source>
</evidence>
<proteinExistence type="predicted"/>
<dbReference type="Pfam" id="PF07291">
    <property type="entry name" value="MauE"/>
    <property type="match status" value="1"/>
</dbReference>
<accession>A0A562UQU9</accession>
<dbReference type="InterPro" id="IPR009908">
    <property type="entry name" value="Methylamine_util_MauE"/>
</dbReference>
<feature type="transmembrane region" description="Helical" evidence="5">
    <location>
        <begin position="146"/>
        <end position="165"/>
    </location>
</feature>
<organism evidence="7 8">
    <name type="scientific">Stackebrandtia albiflava</name>
    <dbReference type="NCBI Taxonomy" id="406432"/>
    <lineage>
        <taxon>Bacteria</taxon>
        <taxon>Bacillati</taxon>
        <taxon>Actinomycetota</taxon>
        <taxon>Actinomycetes</taxon>
        <taxon>Glycomycetales</taxon>
        <taxon>Glycomycetaceae</taxon>
        <taxon>Stackebrandtia</taxon>
    </lineage>
</organism>
<feature type="transmembrane region" description="Helical" evidence="5">
    <location>
        <begin position="80"/>
        <end position="98"/>
    </location>
</feature>
<dbReference type="GO" id="GO:0030416">
    <property type="term" value="P:methylamine metabolic process"/>
    <property type="evidence" value="ECO:0007669"/>
    <property type="project" value="InterPro"/>
</dbReference>
<keyword evidence="2 5" id="KW-0812">Transmembrane</keyword>
<feature type="transmembrane region" description="Helical" evidence="5">
    <location>
        <begin position="50"/>
        <end position="73"/>
    </location>
</feature>
<protein>
    <recommendedName>
        <fullName evidence="6">Methylamine utilisation protein MauE domain-containing protein</fullName>
    </recommendedName>
</protein>
<evidence type="ECO:0000256" key="5">
    <source>
        <dbReference type="SAM" id="Phobius"/>
    </source>
</evidence>
<evidence type="ECO:0000256" key="1">
    <source>
        <dbReference type="ARBA" id="ARBA00004141"/>
    </source>
</evidence>
<dbReference type="GO" id="GO:0016020">
    <property type="term" value="C:membrane"/>
    <property type="evidence" value="ECO:0007669"/>
    <property type="project" value="UniProtKB-SubCell"/>
</dbReference>
<keyword evidence="3 5" id="KW-1133">Transmembrane helix</keyword>
<feature type="transmembrane region" description="Helical" evidence="5">
    <location>
        <begin position="118"/>
        <end position="139"/>
    </location>
</feature>
<dbReference type="RefSeq" id="WP_158645711.1">
    <property type="nucleotide sequence ID" value="NZ_BAABIJ010000005.1"/>
</dbReference>
<dbReference type="AlphaFoldDB" id="A0A562UQU9"/>
<dbReference type="OrthoDB" id="3430313at2"/>
<reference evidence="7 8" key="1">
    <citation type="journal article" date="2013" name="Stand. Genomic Sci.">
        <title>Genomic Encyclopedia of Type Strains, Phase I: The one thousand microbial genomes (KMG-I) project.</title>
        <authorList>
            <person name="Kyrpides N.C."/>
            <person name="Woyke T."/>
            <person name="Eisen J.A."/>
            <person name="Garrity G."/>
            <person name="Lilburn T.G."/>
            <person name="Beck B.J."/>
            <person name="Whitman W.B."/>
            <person name="Hugenholtz P."/>
            <person name="Klenk H.P."/>
        </authorList>
    </citation>
    <scope>NUCLEOTIDE SEQUENCE [LARGE SCALE GENOMIC DNA]</scope>
    <source>
        <strain evidence="7 8">DSM 45044</strain>
    </source>
</reference>
<keyword evidence="4 5" id="KW-0472">Membrane</keyword>
<dbReference type="Proteomes" id="UP000321617">
    <property type="component" value="Unassembled WGS sequence"/>
</dbReference>
<evidence type="ECO:0000256" key="4">
    <source>
        <dbReference type="ARBA" id="ARBA00023136"/>
    </source>
</evidence>
<keyword evidence="8" id="KW-1185">Reference proteome</keyword>
<feature type="domain" description="Methylamine utilisation protein MauE" evidence="6">
    <location>
        <begin position="1"/>
        <end position="133"/>
    </location>
</feature>